<evidence type="ECO:0000313" key="3">
    <source>
        <dbReference type="EMBL" id="QQR28537.1"/>
    </source>
</evidence>
<accession>A0A1Z2XLE0</accession>
<name>A0A1Z2XLE0_9FIRM</name>
<reference evidence="4" key="2">
    <citation type="submission" date="2017-05" db="EMBL/GenBank/DDBJ databases">
        <title>Improved OligoMM genomes.</title>
        <authorList>
            <person name="Garzetti D."/>
        </authorList>
    </citation>
    <scope>NUCLEOTIDE SEQUENCE [LARGE SCALE GENOMIC DNA]</scope>
    <source>
        <strain evidence="4">KB18</strain>
    </source>
</reference>
<feature type="transmembrane region" description="Helical" evidence="1">
    <location>
        <begin position="59"/>
        <end position="77"/>
    </location>
</feature>
<dbReference type="PANTHER" id="PTHR40078:SF1">
    <property type="entry name" value="INTEGRAL MEMBRANE PROTEIN"/>
    <property type="match status" value="1"/>
</dbReference>
<feature type="transmembrane region" description="Helical" evidence="1">
    <location>
        <begin position="18"/>
        <end position="39"/>
    </location>
</feature>
<keyword evidence="1" id="KW-0472">Membrane</keyword>
<evidence type="ECO:0000313" key="4">
    <source>
        <dbReference type="Proteomes" id="UP000196710"/>
    </source>
</evidence>
<proteinExistence type="predicted"/>
<dbReference type="RefSeq" id="WP_084384339.1">
    <property type="nucleotide sequence ID" value="NZ_CAQHGX010000004.1"/>
</dbReference>
<dbReference type="EMBL" id="CP021422">
    <property type="protein sequence ID" value="ASB39249.1"/>
    <property type="molecule type" value="Genomic_DNA"/>
</dbReference>
<feature type="transmembrane region" description="Helical" evidence="1">
    <location>
        <begin position="167"/>
        <end position="193"/>
    </location>
</feature>
<reference evidence="2" key="1">
    <citation type="journal article" date="2017" name="Genome Announc.">
        <title>High-Quality Whole-Genome Sequences of the Oligo-Mouse-Microbiota Bacterial Community.</title>
        <authorList>
            <person name="Garzetti D."/>
            <person name="Brugiroux S."/>
            <person name="Bunk B."/>
            <person name="Pukall R."/>
            <person name="McCoy K.D."/>
            <person name="Macpherson A.J."/>
            <person name="Stecher B."/>
        </authorList>
    </citation>
    <scope>NUCLEOTIDE SEQUENCE</scope>
    <source>
        <strain evidence="2">KB18</strain>
    </source>
</reference>
<keyword evidence="1" id="KW-0812">Transmembrane</keyword>
<dbReference type="EMBL" id="CP065321">
    <property type="protein sequence ID" value="QQR28537.1"/>
    <property type="molecule type" value="Genomic_DNA"/>
</dbReference>
<evidence type="ECO:0000313" key="2">
    <source>
        <dbReference type="EMBL" id="ASB39249.1"/>
    </source>
</evidence>
<gene>
    <name evidence="2" type="ORF">ADH66_00400</name>
    <name evidence="3" type="ORF">I5Q82_10395</name>
</gene>
<reference evidence="3 5" key="3">
    <citation type="submission" date="2020-11" db="EMBL/GenBank/DDBJ databases">
        <title>Closed and high quality bacterial genomes of the OMM12 community.</title>
        <authorList>
            <person name="Marbouty M."/>
            <person name="Lamy-Besnier Q."/>
            <person name="Debarbieux L."/>
            <person name="Koszul R."/>
        </authorList>
    </citation>
    <scope>NUCLEOTIDE SEQUENCE [LARGE SCALE GENOMIC DNA]</scope>
    <source>
        <strain evidence="3 5">KB18</strain>
    </source>
</reference>
<evidence type="ECO:0000256" key="1">
    <source>
        <dbReference type="SAM" id="Phobius"/>
    </source>
</evidence>
<keyword evidence="4" id="KW-1185">Reference proteome</keyword>
<dbReference type="AlphaFoldDB" id="A0A1Z2XLE0"/>
<dbReference type="PANTHER" id="PTHR40078">
    <property type="entry name" value="INTEGRAL MEMBRANE PROTEIN-RELATED"/>
    <property type="match status" value="1"/>
</dbReference>
<keyword evidence="1" id="KW-1133">Transmembrane helix</keyword>
<dbReference type="Pfam" id="PF19700">
    <property type="entry name" value="DUF6198"/>
    <property type="match status" value="1"/>
</dbReference>
<organism evidence="3 5">
    <name type="scientific">Acutalibacter muris</name>
    <dbReference type="NCBI Taxonomy" id="1796620"/>
    <lineage>
        <taxon>Bacteria</taxon>
        <taxon>Bacillati</taxon>
        <taxon>Bacillota</taxon>
        <taxon>Clostridia</taxon>
        <taxon>Eubacteriales</taxon>
        <taxon>Acutalibacteraceae</taxon>
        <taxon>Acutalibacter</taxon>
    </lineage>
</organism>
<protein>
    <submittedName>
        <fullName evidence="3">Membrane protein</fullName>
    </submittedName>
</protein>
<feature type="transmembrane region" description="Helical" evidence="1">
    <location>
        <begin position="116"/>
        <end position="138"/>
    </location>
</feature>
<evidence type="ECO:0000313" key="5">
    <source>
        <dbReference type="Proteomes" id="UP000596035"/>
    </source>
</evidence>
<dbReference type="Proteomes" id="UP000196710">
    <property type="component" value="Chromosome"/>
</dbReference>
<feature type="transmembrane region" description="Helical" evidence="1">
    <location>
        <begin position="84"/>
        <end position="104"/>
    </location>
</feature>
<sequence>MESFFERFKGRHMIKRTLIMLLAVIIMGMGVGFFMHAAMGSDPFSTLNLGVSSKLGLSFGLWQAIFNAILLVVIVFVDRSKLGIGTIGNMLLVGFSADIMSGLLTNVLPPAEELGIIPRVLLTVLGVLMQLIGCSFYVTCDLGMAPYDCISYLVPERTRIPFRWWRILTDVICVGTGFACGAAIGIGSLIMAFGTGPLLPIFNRYLAAPVVGRSIEK</sequence>
<dbReference type="InterPro" id="IPR038750">
    <property type="entry name" value="YczE/YyaS-like"/>
</dbReference>
<dbReference type="KEGG" id="amur:ADH66_00400"/>
<dbReference type="Proteomes" id="UP000596035">
    <property type="component" value="Chromosome"/>
</dbReference>